<dbReference type="SUPFAM" id="SSF48371">
    <property type="entry name" value="ARM repeat"/>
    <property type="match status" value="1"/>
</dbReference>
<name>A0AAV6UE23_9ARAC</name>
<comment type="caution">
    <text evidence="4">The sequence shown here is derived from an EMBL/GenBank/DDBJ whole genome shotgun (WGS) entry which is preliminary data.</text>
</comment>
<evidence type="ECO:0000256" key="1">
    <source>
        <dbReference type="ARBA" id="ARBA00015263"/>
    </source>
</evidence>
<sequence>MELNISKSFLEDICSKVKKLKVTDVNDLNSIIDQLNACHSFNVPQENKAVEDLLCCVAKIIPPKNDHLLSKFCSLIYYLLHKQKIEIQSPTVELLLKFLTTSVRSCGEWVYNDVLIALSAILEHNTNPIENLYEDLVGKDNVLISLLTENPQDKSVQLNAFQCLLNLFKNLGENQLREEVLLLIYQKCLLVLKEKIVCNTNDILSLKVMINSLKLLQQLFESKNVFVKNMGELLGSLKSLLFYGLPGQTFMTDINLQPTLRYPDGSVHFESQSESDSPFPKLRKQKRNKRRLKKTPQKKAPQDISQEEDQSYDYPIGSMSNDLSNVSLTPLKRSEAWMKNSSSDSELSDAESHLSKVKTLQSFVRQNAYLSLQAVVKTTDKKVIFGYWSSFLPEHPNMPGLVPNQNIFTTILKDSVPQVRMTALSFLAEILRGSKQFLSLADGRNVRHMSFTSLSSILATMITEIHRCLLLALLAESSNLLLTQILKCYAVLAENVPYFKLNKDILKYLKHIKGFLHHKDLQVQVASLAVFGAIISSDQTPVEIEELMLSDDFELASSVLNPSSVLNSRLSQKSLDDQCPWIVELCQKNIFDDSSLPVKIQSLQLLSITTGKYFQKSKPFFPVVYKVVLYCVDNPDTTIQLHGLKLLDILGRCMNNSAFSEQIESLRPT</sequence>
<feature type="domain" description="DUF4042" evidence="3">
    <location>
        <begin position="364"/>
        <end position="541"/>
    </location>
</feature>
<dbReference type="PANTHER" id="PTHR13366:SF0">
    <property type="entry name" value="HEAT REPEAT-CONTAINING PROTEIN 6"/>
    <property type="match status" value="1"/>
</dbReference>
<feature type="non-terminal residue" evidence="4">
    <location>
        <position position="669"/>
    </location>
</feature>
<dbReference type="InterPro" id="IPR016024">
    <property type="entry name" value="ARM-type_fold"/>
</dbReference>
<keyword evidence="5" id="KW-1185">Reference proteome</keyword>
<evidence type="ECO:0000313" key="5">
    <source>
        <dbReference type="Proteomes" id="UP000827092"/>
    </source>
</evidence>
<dbReference type="AlphaFoldDB" id="A0AAV6UE23"/>
<dbReference type="InterPro" id="IPR052107">
    <property type="entry name" value="HEAT6"/>
</dbReference>
<feature type="compositionally biased region" description="Basic residues" evidence="2">
    <location>
        <begin position="281"/>
        <end position="297"/>
    </location>
</feature>
<dbReference type="InterPro" id="IPR025283">
    <property type="entry name" value="DUF4042"/>
</dbReference>
<feature type="region of interest" description="Disordered" evidence="2">
    <location>
        <begin position="267"/>
        <end position="316"/>
    </location>
</feature>
<reference evidence="4 5" key="1">
    <citation type="journal article" date="2022" name="Nat. Ecol. Evol.">
        <title>A masculinizing supergene underlies an exaggerated male reproductive morph in a spider.</title>
        <authorList>
            <person name="Hendrickx F."/>
            <person name="De Corte Z."/>
            <person name="Sonet G."/>
            <person name="Van Belleghem S.M."/>
            <person name="Kostlbacher S."/>
            <person name="Vangestel C."/>
        </authorList>
    </citation>
    <scope>NUCLEOTIDE SEQUENCE [LARGE SCALE GENOMIC DNA]</scope>
    <source>
        <strain evidence="4">W744_W776</strain>
    </source>
</reference>
<dbReference type="EMBL" id="JAFNEN010000468">
    <property type="protein sequence ID" value="KAG8182316.1"/>
    <property type="molecule type" value="Genomic_DNA"/>
</dbReference>
<evidence type="ECO:0000313" key="4">
    <source>
        <dbReference type="EMBL" id="KAG8182316.1"/>
    </source>
</evidence>
<dbReference type="Gene3D" id="1.25.10.10">
    <property type="entry name" value="Leucine-rich Repeat Variant"/>
    <property type="match status" value="1"/>
</dbReference>
<organism evidence="4 5">
    <name type="scientific">Oedothorax gibbosus</name>
    <dbReference type="NCBI Taxonomy" id="931172"/>
    <lineage>
        <taxon>Eukaryota</taxon>
        <taxon>Metazoa</taxon>
        <taxon>Ecdysozoa</taxon>
        <taxon>Arthropoda</taxon>
        <taxon>Chelicerata</taxon>
        <taxon>Arachnida</taxon>
        <taxon>Araneae</taxon>
        <taxon>Araneomorphae</taxon>
        <taxon>Entelegynae</taxon>
        <taxon>Araneoidea</taxon>
        <taxon>Linyphiidae</taxon>
        <taxon>Erigoninae</taxon>
        <taxon>Oedothorax</taxon>
    </lineage>
</organism>
<evidence type="ECO:0000259" key="3">
    <source>
        <dbReference type="Pfam" id="PF13251"/>
    </source>
</evidence>
<dbReference type="InterPro" id="IPR011989">
    <property type="entry name" value="ARM-like"/>
</dbReference>
<dbReference type="PANTHER" id="PTHR13366">
    <property type="entry name" value="MALARIA ANTIGEN-RELATED"/>
    <property type="match status" value="1"/>
</dbReference>
<accession>A0AAV6UE23</accession>
<evidence type="ECO:0000256" key="2">
    <source>
        <dbReference type="SAM" id="MobiDB-lite"/>
    </source>
</evidence>
<dbReference type="Pfam" id="PF13251">
    <property type="entry name" value="DUF4042"/>
    <property type="match status" value="1"/>
</dbReference>
<dbReference type="Proteomes" id="UP000827092">
    <property type="component" value="Unassembled WGS sequence"/>
</dbReference>
<proteinExistence type="predicted"/>
<protein>
    <recommendedName>
        <fullName evidence="1">HEAT repeat-containing protein 6</fullName>
    </recommendedName>
</protein>
<gene>
    <name evidence="4" type="ORF">JTE90_004087</name>
</gene>